<keyword evidence="6 7" id="KW-1015">Disulfide bond</keyword>
<dbReference type="GO" id="GO:0007157">
    <property type="term" value="P:heterophilic cell-cell adhesion via plasma membrane cell adhesion molecules"/>
    <property type="evidence" value="ECO:0007669"/>
    <property type="project" value="TreeGrafter"/>
</dbReference>
<dbReference type="GO" id="GO:0007154">
    <property type="term" value="P:cell communication"/>
    <property type="evidence" value="ECO:0007669"/>
    <property type="project" value="InterPro"/>
</dbReference>
<comment type="caution">
    <text evidence="9">The sequence shown here is derived from an EMBL/GenBank/DDBJ whole genome shotgun (WGS) entry which is preliminary data.</text>
</comment>
<evidence type="ECO:0000256" key="3">
    <source>
        <dbReference type="ARBA" id="ARBA00022729"/>
    </source>
</evidence>
<evidence type="ECO:0000313" key="11">
    <source>
        <dbReference type="Proteomes" id="UP000677228"/>
    </source>
</evidence>
<dbReference type="AlphaFoldDB" id="A0A8S2EE36"/>
<comment type="caution">
    <text evidence="7">Lacks conserved residue(s) required for the propagation of feature annotation.</text>
</comment>
<feature type="disulfide bond" evidence="7">
    <location>
        <begin position="118"/>
        <end position="127"/>
    </location>
</feature>
<dbReference type="GO" id="GO:0045197">
    <property type="term" value="P:establishment or maintenance of epithelial cell apical/basal polarity"/>
    <property type="evidence" value="ECO:0007669"/>
    <property type="project" value="TreeGrafter"/>
</dbReference>
<dbReference type="Pfam" id="PF01414">
    <property type="entry name" value="DSL"/>
    <property type="match status" value="1"/>
</dbReference>
<evidence type="ECO:0000256" key="5">
    <source>
        <dbReference type="ARBA" id="ARBA00022782"/>
    </source>
</evidence>
<dbReference type="InterPro" id="IPR051022">
    <property type="entry name" value="Notch_Cell-Fate_Det"/>
</dbReference>
<accession>A0A8S2EE36</accession>
<keyword evidence="1" id="KW-0217">Developmental protein</keyword>
<keyword evidence="2 7" id="KW-0245">EGF-like domain</keyword>
<sequence>MNTLTLNYYQSQSAALKLPLIFALPKINDVHWEYLKIFIFNDITDNGVITNLDSNKQLDRFYVQYRTDHSFWSRDTGFTGDRCQYLSTCTASTTCQNGGTCATAYDNSSGILYYTCVCPSRYSGLFCDIQNQCPPSFYGANCDVECSPVNSCASGHFECNASGGKDCQANWLPVGVCNQKLIPPSTDSECPNSNGCFNGGSCWNGSCCCPVNFTGWL</sequence>
<evidence type="ECO:0000256" key="1">
    <source>
        <dbReference type="ARBA" id="ARBA00022473"/>
    </source>
</evidence>
<evidence type="ECO:0000256" key="6">
    <source>
        <dbReference type="ARBA" id="ARBA00023157"/>
    </source>
</evidence>
<dbReference type="GO" id="GO:0030154">
    <property type="term" value="P:cell differentiation"/>
    <property type="evidence" value="ECO:0007669"/>
    <property type="project" value="UniProtKB-KW"/>
</dbReference>
<dbReference type="PROSITE" id="PS00022">
    <property type="entry name" value="EGF_1"/>
    <property type="match status" value="1"/>
</dbReference>
<dbReference type="InterPro" id="IPR001774">
    <property type="entry name" value="DSL"/>
</dbReference>
<dbReference type="GO" id="GO:0005886">
    <property type="term" value="C:plasma membrane"/>
    <property type="evidence" value="ECO:0007669"/>
    <property type="project" value="TreeGrafter"/>
</dbReference>
<dbReference type="PANTHER" id="PTHR24049">
    <property type="entry name" value="CRUMBS FAMILY MEMBER"/>
    <property type="match status" value="1"/>
</dbReference>
<gene>
    <name evidence="9" type="ORF">OVA965_LOCUS24071</name>
    <name evidence="10" type="ORF">TMI583_LOCUS24789</name>
</gene>
<dbReference type="Gene3D" id="2.10.25.140">
    <property type="match status" value="1"/>
</dbReference>
<evidence type="ECO:0000313" key="9">
    <source>
        <dbReference type="EMBL" id="CAF1202849.1"/>
    </source>
</evidence>
<keyword evidence="5" id="KW-0221">Differentiation</keyword>
<dbReference type="PANTHER" id="PTHR24049:SF22">
    <property type="entry name" value="DROSOPHILA CRUMBS HOMOLOG"/>
    <property type="match status" value="1"/>
</dbReference>
<evidence type="ECO:0000256" key="4">
    <source>
        <dbReference type="ARBA" id="ARBA00022737"/>
    </source>
</evidence>
<dbReference type="SUPFAM" id="SSF57196">
    <property type="entry name" value="EGF/Laminin"/>
    <property type="match status" value="1"/>
</dbReference>
<dbReference type="Gene3D" id="2.10.25.10">
    <property type="entry name" value="Laminin"/>
    <property type="match status" value="1"/>
</dbReference>
<dbReference type="PROSITE" id="PS50026">
    <property type="entry name" value="EGF_3"/>
    <property type="match status" value="1"/>
</dbReference>
<feature type="domain" description="EGF-like" evidence="8">
    <location>
        <begin position="85"/>
        <end position="128"/>
    </location>
</feature>
<dbReference type="Proteomes" id="UP000682733">
    <property type="component" value="Unassembled WGS sequence"/>
</dbReference>
<dbReference type="Proteomes" id="UP000677228">
    <property type="component" value="Unassembled WGS sequence"/>
</dbReference>
<dbReference type="EMBL" id="CAJNOK010014345">
    <property type="protein sequence ID" value="CAF1202849.1"/>
    <property type="molecule type" value="Genomic_DNA"/>
</dbReference>
<dbReference type="InterPro" id="IPR000742">
    <property type="entry name" value="EGF"/>
</dbReference>
<dbReference type="GO" id="GO:0032991">
    <property type="term" value="C:protein-containing complex"/>
    <property type="evidence" value="ECO:0007669"/>
    <property type="project" value="TreeGrafter"/>
</dbReference>
<evidence type="ECO:0000259" key="8">
    <source>
        <dbReference type="PROSITE" id="PS50026"/>
    </source>
</evidence>
<evidence type="ECO:0000256" key="2">
    <source>
        <dbReference type="ARBA" id="ARBA00022536"/>
    </source>
</evidence>
<keyword evidence="3" id="KW-0732">Signal</keyword>
<dbReference type="EMBL" id="CAJOBA010035876">
    <property type="protein sequence ID" value="CAF4012532.1"/>
    <property type="molecule type" value="Genomic_DNA"/>
</dbReference>
<proteinExistence type="predicted"/>
<protein>
    <recommendedName>
        <fullName evidence="8">EGF-like domain-containing protein</fullName>
    </recommendedName>
</protein>
<keyword evidence="4" id="KW-0677">Repeat</keyword>
<reference evidence="9" key="1">
    <citation type="submission" date="2021-02" db="EMBL/GenBank/DDBJ databases">
        <authorList>
            <person name="Nowell W R."/>
        </authorList>
    </citation>
    <scope>NUCLEOTIDE SEQUENCE</scope>
</reference>
<evidence type="ECO:0000313" key="10">
    <source>
        <dbReference type="EMBL" id="CAF4012532.1"/>
    </source>
</evidence>
<organism evidence="9 11">
    <name type="scientific">Didymodactylos carnosus</name>
    <dbReference type="NCBI Taxonomy" id="1234261"/>
    <lineage>
        <taxon>Eukaryota</taxon>
        <taxon>Metazoa</taxon>
        <taxon>Spiralia</taxon>
        <taxon>Gnathifera</taxon>
        <taxon>Rotifera</taxon>
        <taxon>Eurotatoria</taxon>
        <taxon>Bdelloidea</taxon>
        <taxon>Philodinida</taxon>
        <taxon>Philodinidae</taxon>
        <taxon>Didymodactylos</taxon>
    </lineage>
</organism>
<evidence type="ECO:0000256" key="7">
    <source>
        <dbReference type="PROSITE-ProRule" id="PRU00076"/>
    </source>
</evidence>
<name>A0A8S2EE36_9BILA</name>
<feature type="non-terminal residue" evidence="9">
    <location>
        <position position="1"/>
    </location>
</feature>